<dbReference type="STRING" id="36849.OXPF_15560"/>
<comment type="caution">
    <text evidence="3">The sequence shown here is derived from an EMBL/GenBank/DDBJ whole genome shotgun (WGS) entry which is preliminary data.</text>
</comment>
<feature type="domain" description="DUF4316" evidence="2">
    <location>
        <begin position="17"/>
        <end position="75"/>
    </location>
</feature>
<proteinExistence type="predicted"/>
<dbReference type="RefSeq" id="WP_054874617.1">
    <property type="nucleotide sequence ID" value="NZ_LKET01000028.1"/>
</dbReference>
<gene>
    <name evidence="3" type="ORF">OXPF_15560</name>
</gene>
<dbReference type="PATRIC" id="fig|36849.3.peg.1646"/>
<evidence type="ECO:0000313" key="3">
    <source>
        <dbReference type="EMBL" id="KPU45078.1"/>
    </source>
</evidence>
<keyword evidence="4" id="KW-1185">Reference proteome</keyword>
<dbReference type="Proteomes" id="UP000050326">
    <property type="component" value="Unassembled WGS sequence"/>
</dbReference>
<dbReference type="AlphaFoldDB" id="A0A0P8X2Q3"/>
<evidence type="ECO:0000256" key="1">
    <source>
        <dbReference type="SAM" id="MobiDB-lite"/>
    </source>
</evidence>
<feature type="compositionally biased region" description="Polar residues" evidence="1">
    <location>
        <begin position="8"/>
        <end position="19"/>
    </location>
</feature>
<evidence type="ECO:0000259" key="2">
    <source>
        <dbReference type="Pfam" id="PF14195"/>
    </source>
</evidence>
<sequence>MSGRTRNHSAGNPSGSNPLKNAEMALEGNYNQIDGLINNEKPRYDLTNGQSYEDLRELAPETLPEEKLSVLERLAQAKVQAEALPEPEEYAPLRER</sequence>
<organism evidence="3 4">
    <name type="scientific">Oxobacter pfennigii</name>
    <dbReference type="NCBI Taxonomy" id="36849"/>
    <lineage>
        <taxon>Bacteria</taxon>
        <taxon>Bacillati</taxon>
        <taxon>Bacillota</taxon>
        <taxon>Clostridia</taxon>
        <taxon>Eubacteriales</taxon>
        <taxon>Clostridiaceae</taxon>
        <taxon>Oxobacter</taxon>
    </lineage>
</organism>
<dbReference type="OrthoDB" id="1859567at2"/>
<accession>A0A0P8X2Q3</accession>
<feature type="region of interest" description="Disordered" evidence="1">
    <location>
        <begin position="1"/>
        <end position="21"/>
    </location>
</feature>
<evidence type="ECO:0000313" key="4">
    <source>
        <dbReference type="Proteomes" id="UP000050326"/>
    </source>
</evidence>
<dbReference type="InterPro" id="IPR025465">
    <property type="entry name" value="DUF4316"/>
</dbReference>
<dbReference type="EMBL" id="LKET01000028">
    <property type="protein sequence ID" value="KPU45078.1"/>
    <property type="molecule type" value="Genomic_DNA"/>
</dbReference>
<protein>
    <recommendedName>
        <fullName evidence="2">DUF4316 domain-containing protein</fullName>
    </recommendedName>
</protein>
<name>A0A0P8X2Q3_9CLOT</name>
<reference evidence="3 4" key="1">
    <citation type="submission" date="2015-09" db="EMBL/GenBank/DDBJ databases">
        <title>Genome sequence of Oxobacter pfennigii DSM 3222.</title>
        <authorList>
            <person name="Poehlein A."/>
            <person name="Bengelsdorf F.R."/>
            <person name="Schiel-Bengelsdorf B."/>
            <person name="Duerre P."/>
            <person name="Daniel R."/>
        </authorList>
    </citation>
    <scope>NUCLEOTIDE SEQUENCE [LARGE SCALE GENOMIC DNA]</scope>
    <source>
        <strain evidence="3 4">DSM 3222</strain>
    </source>
</reference>
<dbReference type="Pfam" id="PF14195">
    <property type="entry name" value="DUF4316"/>
    <property type="match status" value="1"/>
</dbReference>